<sequence length="586" mass="64120">MFAEEAEHPASCGFFGFGGFATDNVIKGMTDYCEGFGCVLSGVASTGVTINLLISYPLIFFTVISFVESQSKGSLGVPMSPVNMVVRAVMGLMLMLVGLLFESPKDVISLVSAIFGSCLVIFFPVMIFYKLRREARTGGHRLQELRKWRKFAHWGLILTGAIAMIFGFLSVPWLVNHLIGAGIVQLDASAVACYGYVHHFNAKEIKNFTGSKEGTGSESKEILLKAPDLAQVTNWVLDFTGPSHDLGSKVAQACVAAKTHLIDNTGDIMFSKLVKETLDQEAKAAGVALLLHAGYVSMPTDFGVWRLVQEFRGKGMATRKVDVYTYTQGFVMSGTSLLTGTKTTIKELNANGAPFVLGGVRPEGVRTEDRTDVPHKDENSTMIAYPGLNVERQVVRGTCGLMDEIEPYGPNFLFKDWFLVVDKRPEEMTKQESAQASRLSGIGMSLAGGGVHSMMVEQKKIPPPGWGPKERIRQETFVTKVFVGTADTDEQEKLHLVMNAGPGNVGDRYEGTATMMIEAAFCWLDQLDSGGDLRGGWGTPVYHLSHLDFWKRLEHLGFAYRLFPGAPSSDFMHRVFSATLPLADES</sequence>
<dbReference type="Proteomes" id="UP001642464">
    <property type="component" value="Unassembled WGS sequence"/>
</dbReference>
<evidence type="ECO:0000256" key="5">
    <source>
        <dbReference type="SAM" id="MobiDB-lite"/>
    </source>
</evidence>
<feature type="compositionally biased region" description="Basic and acidic residues" evidence="5">
    <location>
        <begin position="363"/>
        <end position="379"/>
    </location>
</feature>
<protein>
    <recommendedName>
        <fullName evidence="7">Amino acid transporter transmembrane domain-containing protein</fullName>
    </recommendedName>
</protein>
<evidence type="ECO:0000256" key="6">
    <source>
        <dbReference type="SAM" id="Phobius"/>
    </source>
</evidence>
<feature type="transmembrane region" description="Helical" evidence="6">
    <location>
        <begin position="48"/>
        <end position="67"/>
    </location>
</feature>
<gene>
    <name evidence="8" type="ORF">SCF082_LOCUS41939</name>
</gene>
<feature type="domain" description="Amino acid transporter transmembrane" evidence="7">
    <location>
        <begin position="10"/>
        <end position="168"/>
    </location>
</feature>
<evidence type="ECO:0000259" key="7">
    <source>
        <dbReference type="Pfam" id="PF01490"/>
    </source>
</evidence>
<evidence type="ECO:0000256" key="1">
    <source>
        <dbReference type="ARBA" id="ARBA00004370"/>
    </source>
</evidence>
<dbReference type="Gene3D" id="3.40.50.720">
    <property type="entry name" value="NAD(P)-binding Rossmann-like Domain"/>
    <property type="match status" value="1"/>
</dbReference>
<feature type="transmembrane region" description="Helical" evidence="6">
    <location>
        <begin position="79"/>
        <end position="101"/>
    </location>
</feature>
<keyword evidence="3 6" id="KW-1133">Transmembrane helix</keyword>
<evidence type="ECO:0000256" key="2">
    <source>
        <dbReference type="ARBA" id="ARBA00022692"/>
    </source>
</evidence>
<organism evidence="8 9">
    <name type="scientific">Durusdinium trenchii</name>
    <dbReference type="NCBI Taxonomy" id="1381693"/>
    <lineage>
        <taxon>Eukaryota</taxon>
        <taxon>Sar</taxon>
        <taxon>Alveolata</taxon>
        <taxon>Dinophyceae</taxon>
        <taxon>Suessiales</taxon>
        <taxon>Symbiodiniaceae</taxon>
        <taxon>Durusdinium</taxon>
    </lineage>
</organism>
<name>A0ABP0QKM2_9DINO</name>
<reference evidence="8 9" key="1">
    <citation type="submission" date="2024-02" db="EMBL/GenBank/DDBJ databases">
        <authorList>
            <person name="Chen Y."/>
            <person name="Shah S."/>
            <person name="Dougan E. K."/>
            <person name="Thang M."/>
            <person name="Chan C."/>
        </authorList>
    </citation>
    <scope>NUCLEOTIDE SEQUENCE [LARGE SCALE GENOMIC DNA]</scope>
</reference>
<dbReference type="PANTHER" id="PTHR12286:SF5">
    <property type="entry name" value="SACCHAROPINE DEHYDROGENASE-LIKE OXIDOREDUCTASE"/>
    <property type="match status" value="1"/>
</dbReference>
<dbReference type="EMBL" id="CAXAMM010039773">
    <property type="protein sequence ID" value="CAK9088788.1"/>
    <property type="molecule type" value="Genomic_DNA"/>
</dbReference>
<keyword evidence="4 6" id="KW-0472">Membrane</keyword>
<comment type="subcellular location">
    <subcellularLocation>
        <location evidence="1">Membrane</location>
    </subcellularLocation>
</comment>
<evidence type="ECO:0000313" key="9">
    <source>
        <dbReference type="Proteomes" id="UP001642464"/>
    </source>
</evidence>
<evidence type="ECO:0000313" key="8">
    <source>
        <dbReference type="EMBL" id="CAK9088788.1"/>
    </source>
</evidence>
<dbReference type="InterPro" id="IPR013057">
    <property type="entry name" value="AA_transpt_TM"/>
</dbReference>
<accession>A0ABP0QKM2</accession>
<evidence type="ECO:0000256" key="3">
    <source>
        <dbReference type="ARBA" id="ARBA00022989"/>
    </source>
</evidence>
<feature type="transmembrane region" description="Helical" evidence="6">
    <location>
        <begin position="107"/>
        <end position="131"/>
    </location>
</feature>
<feature type="region of interest" description="Disordered" evidence="5">
    <location>
        <begin position="359"/>
        <end position="379"/>
    </location>
</feature>
<comment type="caution">
    <text evidence="8">The sequence shown here is derived from an EMBL/GenBank/DDBJ whole genome shotgun (WGS) entry which is preliminary data.</text>
</comment>
<feature type="transmembrane region" description="Helical" evidence="6">
    <location>
        <begin position="151"/>
        <end position="171"/>
    </location>
</feature>
<dbReference type="InterPro" id="IPR051276">
    <property type="entry name" value="Saccharopine_DH-like_oxidrdct"/>
</dbReference>
<evidence type="ECO:0000256" key="4">
    <source>
        <dbReference type="ARBA" id="ARBA00023136"/>
    </source>
</evidence>
<dbReference type="Pfam" id="PF01490">
    <property type="entry name" value="Aa_trans"/>
    <property type="match status" value="1"/>
</dbReference>
<proteinExistence type="predicted"/>
<dbReference type="PANTHER" id="PTHR12286">
    <property type="entry name" value="SACCHAROPINE DEHYDROGENASE-LIKE OXIDOREDUCTASE"/>
    <property type="match status" value="1"/>
</dbReference>
<keyword evidence="2 6" id="KW-0812">Transmembrane</keyword>
<keyword evidence="9" id="KW-1185">Reference proteome</keyword>